<dbReference type="STRING" id="888741.HMPREF9098_0911"/>
<evidence type="ECO:0000256" key="3">
    <source>
        <dbReference type="ARBA" id="ARBA00022448"/>
    </source>
</evidence>
<feature type="transmembrane region" description="Helical" evidence="8">
    <location>
        <begin position="132"/>
        <end position="151"/>
    </location>
</feature>
<comment type="caution">
    <text evidence="9">The sequence shown here is derived from an EMBL/GenBank/DDBJ whole genome shotgun (WGS) entry which is preliminary data.</text>
</comment>
<evidence type="ECO:0000256" key="6">
    <source>
        <dbReference type="ARBA" id="ARBA00022989"/>
    </source>
</evidence>
<dbReference type="InterPro" id="IPR004776">
    <property type="entry name" value="Mem_transp_PIN-like"/>
</dbReference>
<dbReference type="InterPro" id="IPR038770">
    <property type="entry name" value="Na+/solute_symporter_sf"/>
</dbReference>
<feature type="transmembrane region" description="Helical" evidence="8">
    <location>
        <begin position="6"/>
        <end position="24"/>
    </location>
</feature>
<accession>F0EYH7</accession>
<proteinExistence type="inferred from homology"/>
<keyword evidence="5 8" id="KW-0812">Transmembrane</keyword>
<name>F0EYH7_9NEIS</name>
<dbReference type="AlphaFoldDB" id="F0EYH7"/>
<keyword evidence="3" id="KW-0813">Transport</keyword>
<dbReference type="PANTHER" id="PTHR36838">
    <property type="entry name" value="AUXIN EFFLUX CARRIER FAMILY PROTEIN"/>
    <property type="match status" value="1"/>
</dbReference>
<dbReference type="PANTHER" id="PTHR36838:SF4">
    <property type="entry name" value="AUXIN EFFLUX CARRIER FAMILY PROTEIN"/>
    <property type="match status" value="1"/>
</dbReference>
<feature type="transmembrane region" description="Helical" evidence="8">
    <location>
        <begin position="171"/>
        <end position="190"/>
    </location>
</feature>
<protein>
    <submittedName>
        <fullName evidence="9">Transporter, auxin efflux carrier (AEC) family protein</fullName>
    </submittedName>
</protein>
<evidence type="ECO:0000256" key="1">
    <source>
        <dbReference type="ARBA" id="ARBA00004651"/>
    </source>
</evidence>
<dbReference type="Proteomes" id="UP000004088">
    <property type="component" value="Unassembled WGS sequence"/>
</dbReference>
<feature type="transmembrane region" description="Helical" evidence="8">
    <location>
        <begin position="291"/>
        <end position="314"/>
    </location>
</feature>
<dbReference type="RefSeq" id="WP_003782266.1">
    <property type="nucleotide sequence ID" value="NZ_GL870929.1"/>
</dbReference>
<dbReference type="GO" id="GO:0055085">
    <property type="term" value="P:transmembrane transport"/>
    <property type="evidence" value="ECO:0007669"/>
    <property type="project" value="InterPro"/>
</dbReference>
<dbReference type="EMBL" id="AEWV01000015">
    <property type="protein sequence ID" value="EGC17585.1"/>
    <property type="molecule type" value="Genomic_DNA"/>
</dbReference>
<evidence type="ECO:0000313" key="10">
    <source>
        <dbReference type="Proteomes" id="UP000004088"/>
    </source>
</evidence>
<evidence type="ECO:0000256" key="2">
    <source>
        <dbReference type="ARBA" id="ARBA00010145"/>
    </source>
</evidence>
<keyword evidence="6 8" id="KW-1133">Transmembrane helix</keyword>
<dbReference type="Pfam" id="PF03547">
    <property type="entry name" value="Mem_trans"/>
    <property type="match status" value="1"/>
</dbReference>
<comment type="similarity">
    <text evidence="2">Belongs to the auxin efflux carrier (TC 2.A.69) family.</text>
</comment>
<keyword evidence="4" id="KW-1003">Cell membrane</keyword>
<feature type="transmembrane region" description="Helical" evidence="8">
    <location>
        <begin position="230"/>
        <end position="249"/>
    </location>
</feature>
<feature type="transmembrane region" description="Helical" evidence="8">
    <location>
        <begin position="202"/>
        <end position="221"/>
    </location>
</feature>
<keyword evidence="7 8" id="KW-0472">Membrane</keyword>
<feature type="transmembrane region" description="Helical" evidence="8">
    <location>
        <begin position="71"/>
        <end position="90"/>
    </location>
</feature>
<reference evidence="9 10" key="1">
    <citation type="submission" date="2011-01" db="EMBL/GenBank/DDBJ databases">
        <authorList>
            <person name="Muzny D."/>
            <person name="Qin X."/>
            <person name="Deng J."/>
            <person name="Jiang H."/>
            <person name="Liu Y."/>
            <person name="Qu J."/>
            <person name="Song X.-Z."/>
            <person name="Zhang L."/>
            <person name="Thornton R."/>
            <person name="Coyle M."/>
            <person name="Francisco L."/>
            <person name="Jackson L."/>
            <person name="Javaid M."/>
            <person name="Korchina V."/>
            <person name="Kovar C."/>
            <person name="Mata R."/>
            <person name="Mathew T."/>
            <person name="Ngo R."/>
            <person name="Nguyen L."/>
            <person name="Nguyen N."/>
            <person name="Okwuonu G."/>
            <person name="Ongeri F."/>
            <person name="Pham C."/>
            <person name="Simmons D."/>
            <person name="Wilczek-Boney K."/>
            <person name="Hale W."/>
            <person name="Jakkamsetti A."/>
            <person name="Pham P."/>
            <person name="Ruth R."/>
            <person name="San Lucas F."/>
            <person name="Warren J."/>
            <person name="Zhang J."/>
            <person name="Zhao Z."/>
            <person name="Zhou C."/>
            <person name="Zhu D."/>
            <person name="Lee S."/>
            <person name="Bess C."/>
            <person name="Blankenburg K."/>
            <person name="Forbes L."/>
            <person name="Fu Q."/>
            <person name="Gubbala S."/>
            <person name="Hirani K."/>
            <person name="Jayaseelan J.C."/>
            <person name="Lara F."/>
            <person name="Munidasa M."/>
            <person name="Palculict T."/>
            <person name="Patil S."/>
            <person name="Pu L.-L."/>
            <person name="Saada N."/>
            <person name="Tang L."/>
            <person name="Weissenberger G."/>
            <person name="Zhu Y."/>
            <person name="Hemphill L."/>
            <person name="Shang Y."/>
            <person name="Youmans B."/>
            <person name="Ayvaz T."/>
            <person name="Ross M."/>
            <person name="Santibanez J."/>
            <person name="Aqrawi P."/>
            <person name="Gross S."/>
            <person name="Joshi V."/>
            <person name="Fowler G."/>
            <person name="Nazareth L."/>
            <person name="Reid J."/>
            <person name="Worley K."/>
            <person name="Petrosino J."/>
            <person name="Highlander S."/>
            <person name="Gibbs R."/>
        </authorList>
    </citation>
    <scope>NUCLEOTIDE SEQUENCE [LARGE SCALE GENOMIC DNA]</scope>
    <source>
        <strain evidence="9 10">ATCC 33394</strain>
    </source>
</reference>
<dbReference type="Gene3D" id="1.20.1530.20">
    <property type="match status" value="1"/>
</dbReference>
<comment type="subcellular location">
    <subcellularLocation>
        <location evidence="1">Cell membrane</location>
        <topology evidence="1">Multi-pass membrane protein</topology>
    </subcellularLocation>
</comment>
<evidence type="ECO:0000256" key="4">
    <source>
        <dbReference type="ARBA" id="ARBA00022475"/>
    </source>
</evidence>
<keyword evidence="10" id="KW-1185">Reference proteome</keyword>
<sequence>MEVFIALLFAVGVTLPNILLLGLGRWLRRTGKVDEAFCQKASQVVFQWSLPMLLLSNIIGKPVHFAAQGKLVLAGLLTTFLLYALAEAFAHFHIPQPADKGVFVQGVFRSNLGIIGLAFVQNAYGGDGLANSAVYMGIVTIELNILAVLTLSRTKQASWRQKLADTARKIVTNPLIAAIVLAMCLNELPWSVPEPLLQTARYLGHLALPLALLCAGATFHWQTAKKWSDVSVLSSIGRLVVAPLMAVLVGKCFGLQGMDMGILFLMTATPVAAASYVMAKAMGGNDVAAANIMGITTVGAMLSAGLGMTVLRLLGWM</sequence>
<feature type="transmembrane region" description="Helical" evidence="8">
    <location>
        <begin position="261"/>
        <end position="279"/>
    </location>
</feature>
<evidence type="ECO:0000256" key="7">
    <source>
        <dbReference type="ARBA" id="ARBA00023136"/>
    </source>
</evidence>
<evidence type="ECO:0000256" key="5">
    <source>
        <dbReference type="ARBA" id="ARBA00022692"/>
    </source>
</evidence>
<dbReference type="HOGENOM" id="CLU_056175_3_0_4"/>
<dbReference type="GO" id="GO:0005886">
    <property type="term" value="C:plasma membrane"/>
    <property type="evidence" value="ECO:0007669"/>
    <property type="project" value="UniProtKB-SubCell"/>
</dbReference>
<organism evidence="9 10">
    <name type="scientific">Kingella denitrificans ATCC 33394</name>
    <dbReference type="NCBI Taxonomy" id="888741"/>
    <lineage>
        <taxon>Bacteria</taxon>
        <taxon>Pseudomonadati</taxon>
        <taxon>Pseudomonadota</taxon>
        <taxon>Betaproteobacteria</taxon>
        <taxon>Neisseriales</taxon>
        <taxon>Neisseriaceae</taxon>
        <taxon>Kingella</taxon>
    </lineage>
</organism>
<evidence type="ECO:0000256" key="8">
    <source>
        <dbReference type="SAM" id="Phobius"/>
    </source>
</evidence>
<gene>
    <name evidence="9" type="ORF">HMPREF9098_0911</name>
</gene>
<evidence type="ECO:0000313" key="9">
    <source>
        <dbReference type="EMBL" id="EGC17585.1"/>
    </source>
</evidence>